<sequence length="323" mass="34473">MCIKKLQETPAFNPALPCTEVITLMRQMYNTPKRLFLVTTLLCNLTSSLAATTISVSASASHAVPTTLFGQMFEDINHSGDGGLYAELLQNRAFQRVTPNTQAALSAWHSINQASIVVIADPVPVSAALPNSLQLTIPPGTSDKVGFGNEGYWGIKVEEGTTYKASFYYKVSALNQTSPTKAPKPKLQVTAGLQAADGTILASASKALAFPAVPSDASAWTQVKFNLKATASPPSPANNFTITIDASALSGSGITLNFAMFSLFPPTFKGRDNGLRKDIAEALLEMKPAFFRFPGGNNLVSIMMDHREFNDAYLMNPGGDSAN</sequence>
<keyword evidence="1" id="KW-1133">Transmembrane helix</keyword>
<dbReference type="Proteomes" id="UP001556367">
    <property type="component" value="Unassembled WGS sequence"/>
</dbReference>
<dbReference type="PANTHER" id="PTHR31776">
    <property type="entry name" value="ALPHA-L-ARABINOFURANOSIDASE 1"/>
    <property type="match status" value="1"/>
</dbReference>
<keyword evidence="1" id="KW-0812">Transmembrane</keyword>
<dbReference type="SUPFAM" id="SSF51445">
    <property type="entry name" value="(Trans)glycosidases"/>
    <property type="match status" value="1"/>
</dbReference>
<evidence type="ECO:0000313" key="2">
    <source>
        <dbReference type="EMBL" id="KAL0958280.1"/>
    </source>
</evidence>
<dbReference type="InterPro" id="IPR017853">
    <property type="entry name" value="GH"/>
</dbReference>
<dbReference type="PANTHER" id="PTHR31776:SF0">
    <property type="entry name" value="ALPHA-L-ARABINOFURANOSIDASE 1"/>
    <property type="match status" value="1"/>
</dbReference>
<gene>
    <name evidence="2" type="ORF">HGRIS_000430</name>
</gene>
<keyword evidence="1" id="KW-0472">Membrane</keyword>
<keyword evidence="3" id="KW-1185">Reference proteome</keyword>
<accession>A0ABR3JR13</accession>
<organism evidence="2 3">
    <name type="scientific">Hohenbuehelia grisea</name>
    <dbReference type="NCBI Taxonomy" id="104357"/>
    <lineage>
        <taxon>Eukaryota</taxon>
        <taxon>Fungi</taxon>
        <taxon>Dikarya</taxon>
        <taxon>Basidiomycota</taxon>
        <taxon>Agaricomycotina</taxon>
        <taxon>Agaricomycetes</taxon>
        <taxon>Agaricomycetidae</taxon>
        <taxon>Agaricales</taxon>
        <taxon>Pleurotineae</taxon>
        <taxon>Pleurotaceae</taxon>
        <taxon>Hohenbuehelia</taxon>
    </lineage>
</organism>
<protein>
    <recommendedName>
        <fullName evidence="4">CBM-cenC domain-containing protein</fullName>
    </recommendedName>
</protein>
<feature type="transmembrane region" description="Helical" evidence="1">
    <location>
        <begin position="35"/>
        <end position="56"/>
    </location>
</feature>
<evidence type="ECO:0008006" key="4">
    <source>
        <dbReference type="Google" id="ProtNLM"/>
    </source>
</evidence>
<proteinExistence type="predicted"/>
<reference evidence="3" key="1">
    <citation type="submission" date="2024-06" db="EMBL/GenBank/DDBJ databases">
        <title>Multi-omics analyses provide insights into the biosynthesis of the anticancer antibiotic pleurotin in Hohenbuehelia grisea.</title>
        <authorList>
            <person name="Weaver J.A."/>
            <person name="Alberti F."/>
        </authorList>
    </citation>
    <scope>NUCLEOTIDE SEQUENCE [LARGE SCALE GENOMIC DNA]</scope>
    <source>
        <strain evidence="3">T-177</strain>
    </source>
</reference>
<evidence type="ECO:0000313" key="3">
    <source>
        <dbReference type="Proteomes" id="UP001556367"/>
    </source>
</evidence>
<dbReference type="Gene3D" id="3.20.20.80">
    <property type="entry name" value="Glycosidases"/>
    <property type="match status" value="1"/>
</dbReference>
<comment type="caution">
    <text evidence="2">The sequence shown here is derived from an EMBL/GenBank/DDBJ whole genome shotgun (WGS) entry which is preliminary data.</text>
</comment>
<evidence type="ECO:0000256" key="1">
    <source>
        <dbReference type="SAM" id="Phobius"/>
    </source>
</evidence>
<dbReference type="EMBL" id="JASNQZ010000004">
    <property type="protein sequence ID" value="KAL0958280.1"/>
    <property type="molecule type" value="Genomic_DNA"/>
</dbReference>
<dbReference type="Gene3D" id="2.60.120.260">
    <property type="entry name" value="Galactose-binding domain-like"/>
    <property type="match status" value="1"/>
</dbReference>
<name>A0ABR3JR13_9AGAR</name>
<dbReference type="InterPro" id="IPR051563">
    <property type="entry name" value="Glycosyl_Hydrolase_51"/>
</dbReference>